<sequence>MFTAQQAREAQQAQEAIQAAMATEQARKKEAEELIAAEALAAKNIKDGDNIVEKAQVAIRKAAVDGEAEAVVYCGRFDDGAFAIACDKLNLLGFTASQVKENVEVPMHDPDMQGMNDYMRATGELKVSWAA</sequence>
<proteinExistence type="predicted"/>
<comment type="caution">
    <text evidence="1">The sequence shown here is derived from an EMBL/GenBank/DDBJ whole genome shotgun (WGS) entry which is preliminary data.</text>
</comment>
<protein>
    <submittedName>
        <fullName evidence="1">Uncharacterized protein</fullName>
    </submittedName>
</protein>
<dbReference type="EMBL" id="LAZR01000033">
    <property type="protein sequence ID" value="KKO01974.1"/>
    <property type="molecule type" value="Genomic_DNA"/>
</dbReference>
<gene>
    <name evidence="1" type="ORF">LCGC14_0113290</name>
</gene>
<reference evidence="1" key="1">
    <citation type="journal article" date="2015" name="Nature">
        <title>Complex archaea that bridge the gap between prokaryotes and eukaryotes.</title>
        <authorList>
            <person name="Spang A."/>
            <person name="Saw J.H."/>
            <person name="Jorgensen S.L."/>
            <person name="Zaremba-Niedzwiedzka K."/>
            <person name="Martijn J."/>
            <person name="Lind A.E."/>
            <person name="van Eijk R."/>
            <person name="Schleper C."/>
            <person name="Guy L."/>
            <person name="Ettema T.J."/>
        </authorList>
    </citation>
    <scope>NUCLEOTIDE SEQUENCE</scope>
</reference>
<accession>A0A0F9YBV8</accession>
<dbReference type="AlphaFoldDB" id="A0A0F9YBV8"/>
<evidence type="ECO:0000313" key="1">
    <source>
        <dbReference type="EMBL" id="KKO01974.1"/>
    </source>
</evidence>
<organism evidence="1">
    <name type="scientific">marine sediment metagenome</name>
    <dbReference type="NCBI Taxonomy" id="412755"/>
    <lineage>
        <taxon>unclassified sequences</taxon>
        <taxon>metagenomes</taxon>
        <taxon>ecological metagenomes</taxon>
    </lineage>
</organism>
<name>A0A0F9YBV8_9ZZZZ</name>